<dbReference type="PANTHER" id="PTHR10218:SF302">
    <property type="entry name" value="GUANINE NUCLEOTIDE-BINDING PROTEIN ALPHA-5 SUBUNIT"/>
    <property type="match status" value="1"/>
</dbReference>
<keyword evidence="2 8" id="KW-0479">Metal-binding</keyword>
<evidence type="ECO:0000256" key="2">
    <source>
        <dbReference type="ARBA" id="ARBA00022723"/>
    </source>
</evidence>
<dbReference type="GO" id="GO:0005834">
    <property type="term" value="C:heterotrimeric G-protein complex"/>
    <property type="evidence" value="ECO:0007669"/>
    <property type="project" value="TreeGrafter"/>
</dbReference>
<feature type="binding site" evidence="7">
    <location>
        <position position="330"/>
    </location>
    <ligand>
        <name>GTP</name>
        <dbReference type="ChEBI" id="CHEBI:37565"/>
    </ligand>
</feature>
<dbReference type="CDD" id="cd00066">
    <property type="entry name" value="G-alpha"/>
    <property type="match status" value="1"/>
</dbReference>
<protein>
    <submittedName>
        <fullName evidence="11">Uncharacterized protein</fullName>
    </submittedName>
</protein>
<dbReference type="InterPro" id="IPR011025">
    <property type="entry name" value="GproteinA_insert"/>
</dbReference>
<dbReference type="GO" id="GO:0031683">
    <property type="term" value="F:G-protein beta/gamma-subunit complex binding"/>
    <property type="evidence" value="ECO:0007669"/>
    <property type="project" value="InterPro"/>
</dbReference>
<dbReference type="AlphaFoldDB" id="A0A6U1TPP3"/>
<organism evidence="11">
    <name type="scientific">Vannella robusta</name>
    <dbReference type="NCBI Taxonomy" id="1487602"/>
    <lineage>
        <taxon>Eukaryota</taxon>
        <taxon>Amoebozoa</taxon>
        <taxon>Discosea</taxon>
        <taxon>Flabellinia</taxon>
        <taxon>Vannellidae</taxon>
        <taxon>Vannella</taxon>
    </lineage>
</organism>
<dbReference type="PANTHER" id="PTHR10218">
    <property type="entry name" value="GTP-BINDING PROTEIN ALPHA SUBUNIT"/>
    <property type="match status" value="1"/>
</dbReference>
<feature type="binding site" evidence="7">
    <location>
        <begin position="180"/>
        <end position="186"/>
    </location>
    <ligand>
        <name>GTP</name>
        <dbReference type="ChEBI" id="CHEBI:37565"/>
    </ligand>
</feature>
<dbReference type="GO" id="GO:0005737">
    <property type="term" value="C:cytoplasm"/>
    <property type="evidence" value="ECO:0007669"/>
    <property type="project" value="TreeGrafter"/>
</dbReference>
<feature type="binding site" evidence="8">
    <location>
        <position position="52"/>
    </location>
    <ligand>
        <name>Mg(2+)</name>
        <dbReference type="ChEBI" id="CHEBI:18420"/>
    </ligand>
</feature>
<feature type="binding site" evidence="8">
    <location>
        <position position="186"/>
    </location>
    <ligand>
        <name>Mg(2+)</name>
        <dbReference type="ChEBI" id="CHEBI:18420"/>
    </ligand>
</feature>
<evidence type="ECO:0000256" key="8">
    <source>
        <dbReference type="PIRSR" id="PIRSR601019-2"/>
    </source>
</evidence>
<keyword evidence="3 7" id="KW-0547">Nucleotide-binding</keyword>
<dbReference type="SUPFAM" id="SSF52540">
    <property type="entry name" value="P-loop containing nucleoside triphosphate hydrolases"/>
    <property type="match status" value="1"/>
</dbReference>
<evidence type="ECO:0000256" key="9">
    <source>
        <dbReference type="SAM" id="MobiDB-lite"/>
    </source>
</evidence>
<sequence>MGSCISKDAPASANPEEKKRNEAIEKELRQEKRAQEQRVILLLLGAGESGKSTFAKQMKIIFLNGYTEDELISYRNIIRSNCIMGMRTLLLEGQKRGKYMDLPEDLRKNSEILTQDRIPIQLPFTEELASAVFELWKTDVIQEIFKHRNEFQLSEFVGYYCERADKICQDDYVPTVQDILHARARTIGIKEITFTSKDYQWKLIDVGGQRNERKKWIHCFEDVTAIIFFADSSGYNMTLFEDERVNRLLESLTLFEEICNCKYFDNTPLIVFLNKSDLLRKKIQQFDIAENFPDYKGGNDFEAAVVWLKKRFASLNRNQDKPVYIHATEATNTENVRFVFAAVEEIILYESLASNYLL</sequence>
<gene>
    <name evidence="10" type="ORF">VSP0166_LOCUS5510</name>
    <name evidence="11" type="ORF">VSP0166_LOCUS5511</name>
</gene>
<dbReference type="GO" id="GO:0046872">
    <property type="term" value="F:metal ion binding"/>
    <property type="evidence" value="ECO:0007669"/>
    <property type="project" value="UniProtKB-KW"/>
</dbReference>
<name>A0A6U1TPP3_9EUKA</name>
<evidence type="ECO:0000256" key="3">
    <source>
        <dbReference type="ARBA" id="ARBA00022741"/>
    </source>
</evidence>
<evidence type="ECO:0000256" key="6">
    <source>
        <dbReference type="ARBA" id="ARBA00023224"/>
    </source>
</evidence>
<dbReference type="PRINTS" id="PR00318">
    <property type="entry name" value="GPROTEINA"/>
</dbReference>
<feature type="region of interest" description="Disordered" evidence="9">
    <location>
        <begin position="1"/>
        <end position="25"/>
    </location>
</feature>
<evidence type="ECO:0000313" key="11">
    <source>
        <dbReference type="EMBL" id="CAE2211808.1"/>
    </source>
</evidence>
<dbReference type="Pfam" id="PF00503">
    <property type="entry name" value="G-alpha"/>
    <property type="match status" value="1"/>
</dbReference>
<dbReference type="Gene3D" id="1.10.400.10">
    <property type="entry name" value="GI Alpha 1, domain 2-like"/>
    <property type="match status" value="1"/>
</dbReference>
<evidence type="ECO:0000256" key="7">
    <source>
        <dbReference type="PIRSR" id="PIRSR601019-1"/>
    </source>
</evidence>
<feature type="binding site" evidence="7">
    <location>
        <begin position="48"/>
        <end position="53"/>
    </location>
    <ligand>
        <name>GTP</name>
        <dbReference type="ChEBI" id="CHEBI:37565"/>
    </ligand>
</feature>
<dbReference type="GO" id="GO:0001664">
    <property type="term" value="F:G protein-coupled receptor binding"/>
    <property type="evidence" value="ECO:0007669"/>
    <property type="project" value="TreeGrafter"/>
</dbReference>
<dbReference type="Gene3D" id="3.40.50.300">
    <property type="entry name" value="P-loop containing nucleotide triphosphate hydrolases"/>
    <property type="match status" value="1"/>
</dbReference>
<dbReference type="GO" id="GO:0007188">
    <property type="term" value="P:adenylate cyclase-modulating G protein-coupled receptor signaling pathway"/>
    <property type="evidence" value="ECO:0007669"/>
    <property type="project" value="TreeGrafter"/>
</dbReference>
<evidence type="ECO:0000256" key="4">
    <source>
        <dbReference type="ARBA" id="ARBA00022842"/>
    </source>
</evidence>
<evidence type="ECO:0000313" key="10">
    <source>
        <dbReference type="EMBL" id="CAE2211805.1"/>
    </source>
</evidence>
<comment type="subunit">
    <text evidence="1">G proteins are composed of 3 units; alpha, beta and gamma. The alpha chain contains the guanine nucleotide binding site.</text>
</comment>
<dbReference type="FunFam" id="3.40.50.300:FF:000563">
    <property type="entry name" value="Guanine nucleotide-binding protein alpha subunit"/>
    <property type="match status" value="1"/>
</dbReference>
<evidence type="ECO:0000256" key="5">
    <source>
        <dbReference type="ARBA" id="ARBA00023134"/>
    </source>
</evidence>
<dbReference type="InterPro" id="IPR027417">
    <property type="entry name" value="P-loop_NTPase"/>
</dbReference>
<reference evidence="11" key="1">
    <citation type="submission" date="2021-01" db="EMBL/GenBank/DDBJ databases">
        <authorList>
            <person name="Corre E."/>
            <person name="Pelletier E."/>
            <person name="Niang G."/>
            <person name="Scheremetjew M."/>
            <person name="Finn R."/>
            <person name="Kale V."/>
            <person name="Holt S."/>
            <person name="Cochrane G."/>
            <person name="Meng A."/>
            <person name="Brown T."/>
            <person name="Cohen L."/>
        </authorList>
    </citation>
    <scope>NUCLEOTIDE SEQUENCE</scope>
    <source>
        <strain evidence="11">DIVA3 518/3/11/1/6</strain>
    </source>
</reference>
<dbReference type="SUPFAM" id="SSF47895">
    <property type="entry name" value="Transducin (alpha subunit), insertion domain"/>
    <property type="match status" value="1"/>
</dbReference>
<feature type="binding site" evidence="7">
    <location>
        <begin position="205"/>
        <end position="209"/>
    </location>
    <ligand>
        <name>GTP</name>
        <dbReference type="ChEBI" id="CHEBI:37565"/>
    </ligand>
</feature>
<keyword evidence="6" id="KW-0807">Transducer</keyword>
<dbReference type="EMBL" id="HBKP01007666">
    <property type="protein sequence ID" value="CAE2211808.1"/>
    <property type="molecule type" value="Transcribed_RNA"/>
</dbReference>
<dbReference type="EMBL" id="HBKP01007665">
    <property type="protein sequence ID" value="CAE2211805.1"/>
    <property type="molecule type" value="Transcribed_RNA"/>
</dbReference>
<dbReference type="GO" id="GO:0003924">
    <property type="term" value="F:GTPase activity"/>
    <property type="evidence" value="ECO:0007669"/>
    <property type="project" value="InterPro"/>
</dbReference>
<dbReference type="SMART" id="SM00275">
    <property type="entry name" value="G_alpha"/>
    <property type="match status" value="1"/>
</dbReference>
<dbReference type="PROSITE" id="PS51882">
    <property type="entry name" value="G_ALPHA"/>
    <property type="match status" value="1"/>
</dbReference>
<keyword evidence="4 8" id="KW-0460">Magnesium</keyword>
<dbReference type="InterPro" id="IPR001019">
    <property type="entry name" value="Gprotein_alpha_su"/>
</dbReference>
<keyword evidence="5 7" id="KW-0342">GTP-binding</keyword>
<evidence type="ECO:0000256" key="1">
    <source>
        <dbReference type="ARBA" id="ARBA00011356"/>
    </source>
</evidence>
<accession>A0A6U1TPP3</accession>
<feature type="compositionally biased region" description="Basic and acidic residues" evidence="9">
    <location>
        <begin position="15"/>
        <end position="25"/>
    </location>
</feature>
<proteinExistence type="predicted"/>
<feature type="binding site" evidence="7">
    <location>
        <begin position="274"/>
        <end position="277"/>
    </location>
    <ligand>
        <name>GTP</name>
        <dbReference type="ChEBI" id="CHEBI:37565"/>
    </ligand>
</feature>
<dbReference type="GO" id="GO:0005525">
    <property type="term" value="F:GTP binding"/>
    <property type="evidence" value="ECO:0007669"/>
    <property type="project" value="UniProtKB-KW"/>
</dbReference>